<dbReference type="PROSITE" id="PS00649">
    <property type="entry name" value="G_PROTEIN_RECEP_F2_1"/>
    <property type="match status" value="1"/>
</dbReference>
<feature type="domain" description="G-protein coupled receptors family 2 profile 2" evidence="15">
    <location>
        <begin position="129"/>
        <end position="391"/>
    </location>
</feature>
<feature type="transmembrane region" description="Helical" evidence="13">
    <location>
        <begin position="300"/>
        <end position="319"/>
    </location>
</feature>
<keyword evidence="6" id="KW-0297">G-protein coupled receptor</keyword>
<dbReference type="OrthoDB" id="6022368at2759"/>
<dbReference type="PROSITE" id="PS50261">
    <property type="entry name" value="G_PROTEIN_RECEP_F2_4"/>
    <property type="match status" value="1"/>
</dbReference>
<keyword evidence="9" id="KW-0325">Glycoprotein</keyword>
<dbReference type="Gene3D" id="1.20.1070.10">
    <property type="entry name" value="Rhodopsin 7-helix transmembrane proteins"/>
    <property type="match status" value="1"/>
</dbReference>
<keyword evidence="8 17" id="KW-0675">Receptor</keyword>
<evidence type="ECO:0000256" key="2">
    <source>
        <dbReference type="ARBA" id="ARBA00005314"/>
    </source>
</evidence>
<dbReference type="PROSITE" id="PS00650">
    <property type="entry name" value="G_PROTEIN_RECEP_F2_2"/>
    <property type="match status" value="1"/>
</dbReference>
<dbReference type="GO" id="GO:0017046">
    <property type="term" value="F:peptide hormone binding"/>
    <property type="evidence" value="ECO:0007669"/>
    <property type="project" value="TreeGrafter"/>
</dbReference>
<keyword evidence="10" id="KW-0807">Transducer</keyword>
<name>A0A7E5WQH9_TRINI</name>
<evidence type="ECO:0000256" key="7">
    <source>
        <dbReference type="ARBA" id="ARBA00023136"/>
    </source>
</evidence>
<dbReference type="GO" id="GO:0005886">
    <property type="term" value="C:plasma membrane"/>
    <property type="evidence" value="ECO:0007669"/>
    <property type="project" value="UniProtKB-SubCell"/>
</dbReference>
<feature type="non-terminal residue" evidence="17">
    <location>
        <position position="1"/>
    </location>
</feature>
<evidence type="ECO:0000259" key="14">
    <source>
        <dbReference type="PROSITE" id="PS50227"/>
    </source>
</evidence>
<dbReference type="InterPro" id="IPR036445">
    <property type="entry name" value="GPCR_2_extracell_dom_sf"/>
</dbReference>
<dbReference type="GO" id="GO:0007166">
    <property type="term" value="P:cell surface receptor signaling pathway"/>
    <property type="evidence" value="ECO:0007669"/>
    <property type="project" value="InterPro"/>
</dbReference>
<feature type="transmembrane region" description="Helical" evidence="13">
    <location>
        <begin position="131"/>
        <end position="154"/>
    </location>
</feature>
<keyword evidence="16" id="KW-1185">Reference proteome</keyword>
<dbReference type="GO" id="GO:0008036">
    <property type="term" value="F:diuretic hormone receptor activity"/>
    <property type="evidence" value="ECO:0007669"/>
    <property type="project" value="InterPro"/>
</dbReference>
<protein>
    <recommendedName>
        <fullName evidence="12">Diuretic hormone receptor</fullName>
    </recommendedName>
</protein>
<dbReference type="RefSeq" id="XP_026742904.1">
    <property type="nucleotide sequence ID" value="XM_026887103.1"/>
</dbReference>
<comment type="function">
    <text evidence="11">Receptor for the insect diurectic hormone. The activity of this receptor is mediated by G proteins which activate adenylyl cyclase.</text>
</comment>
<feature type="transmembrane region" description="Helical" evidence="13">
    <location>
        <begin position="370"/>
        <end position="390"/>
    </location>
</feature>
<accession>A0A7E5WQH9</accession>
<evidence type="ECO:0000256" key="8">
    <source>
        <dbReference type="ARBA" id="ARBA00023170"/>
    </source>
</evidence>
<keyword evidence="3" id="KW-1003">Cell membrane</keyword>
<dbReference type="InterPro" id="IPR050332">
    <property type="entry name" value="GPCR_2"/>
</dbReference>
<dbReference type="GO" id="GO:0007188">
    <property type="term" value="P:adenylate cyclase-modulating G protein-coupled receptor signaling pathway"/>
    <property type="evidence" value="ECO:0007669"/>
    <property type="project" value="TreeGrafter"/>
</dbReference>
<evidence type="ECO:0000256" key="4">
    <source>
        <dbReference type="ARBA" id="ARBA00022692"/>
    </source>
</evidence>
<dbReference type="GeneID" id="113504695"/>
<dbReference type="Pfam" id="PF02793">
    <property type="entry name" value="HRM"/>
    <property type="match status" value="1"/>
</dbReference>
<evidence type="ECO:0000256" key="10">
    <source>
        <dbReference type="ARBA" id="ARBA00023224"/>
    </source>
</evidence>
<feature type="domain" description="G-protein coupled receptors family 2 profile 1" evidence="14">
    <location>
        <begin position="46"/>
        <end position="120"/>
    </location>
</feature>
<evidence type="ECO:0000256" key="5">
    <source>
        <dbReference type="ARBA" id="ARBA00022989"/>
    </source>
</evidence>
<evidence type="ECO:0000256" key="13">
    <source>
        <dbReference type="SAM" id="Phobius"/>
    </source>
</evidence>
<feature type="transmembrane region" description="Helical" evidence="13">
    <location>
        <begin position="339"/>
        <end position="358"/>
    </location>
</feature>
<dbReference type="SUPFAM" id="SSF81321">
    <property type="entry name" value="Family A G protein-coupled receptor-like"/>
    <property type="match status" value="1"/>
</dbReference>
<dbReference type="FunCoup" id="A0A7E5WQH9">
    <property type="interactions" value="363"/>
</dbReference>
<dbReference type="PRINTS" id="PR00249">
    <property type="entry name" value="GPCRSECRETIN"/>
</dbReference>
<evidence type="ECO:0000256" key="12">
    <source>
        <dbReference type="ARBA" id="ARBA00071387"/>
    </source>
</evidence>
<feature type="transmembrane region" description="Helical" evidence="13">
    <location>
        <begin position="208"/>
        <end position="229"/>
    </location>
</feature>
<dbReference type="FunFam" id="1.20.1070.10:FF:000155">
    <property type="entry name" value="diuretic hormone receptor isoform X1"/>
    <property type="match status" value="1"/>
</dbReference>
<keyword evidence="5 13" id="KW-1133">Transmembrane helix</keyword>
<gene>
    <name evidence="17" type="primary">LOC113504695</name>
</gene>
<organism evidence="16 17">
    <name type="scientific">Trichoplusia ni</name>
    <name type="common">Cabbage looper</name>
    <dbReference type="NCBI Taxonomy" id="7111"/>
    <lineage>
        <taxon>Eukaryota</taxon>
        <taxon>Metazoa</taxon>
        <taxon>Ecdysozoa</taxon>
        <taxon>Arthropoda</taxon>
        <taxon>Hexapoda</taxon>
        <taxon>Insecta</taxon>
        <taxon>Pterygota</taxon>
        <taxon>Neoptera</taxon>
        <taxon>Endopterygota</taxon>
        <taxon>Lepidoptera</taxon>
        <taxon>Glossata</taxon>
        <taxon>Ditrysia</taxon>
        <taxon>Noctuoidea</taxon>
        <taxon>Noctuidae</taxon>
        <taxon>Plusiinae</taxon>
        <taxon>Trichoplusia</taxon>
    </lineage>
</organism>
<dbReference type="CDD" id="cd15263">
    <property type="entry name" value="7tmB1_DH_R"/>
    <property type="match status" value="1"/>
</dbReference>
<dbReference type="AlphaFoldDB" id="A0A7E5WQH9"/>
<dbReference type="PRINTS" id="PR01127">
    <property type="entry name" value="DIUHORMONER"/>
</dbReference>
<dbReference type="CTD" id="36368"/>
<proteinExistence type="inferred from homology"/>
<dbReference type="InterPro" id="IPR001879">
    <property type="entry name" value="GPCR_2_extracellular_dom"/>
</dbReference>
<keyword evidence="7 13" id="KW-0472">Membrane</keyword>
<dbReference type="GO" id="GO:0008528">
    <property type="term" value="F:G protein-coupled peptide receptor activity"/>
    <property type="evidence" value="ECO:0007669"/>
    <property type="project" value="TreeGrafter"/>
</dbReference>
<dbReference type="Proteomes" id="UP000322000">
    <property type="component" value="Chromosome 2"/>
</dbReference>
<dbReference type="PANTHER" id="PTHR45620:SF15">
    <property type="entry name" value="DIURETIC HORMONE 44 RECEPTOR 1-RELATED"/>
    <property type="match status" value="1"/>
</dbReference>
<dbReference type="InterPro" id="IPR017981">
    <property type="entry name" value="GPCR_2-like_7TM"/>
</dbReference>
<dbReference type="InParanoid" id="A0A7E5WQH9"/>
<evidence type="ECO:0000313" key="17">
    <source>
        <dbReference type="RefSeq" id="XP_026742904.1"/>
    </source>
</evidence>
<dbReference type="PANTHER" id="PTHR45620">
    <property type="entry name" value="PDF RECEPTOR-LIKE PROTEIN-RELATED"/>
    <property type="match status" value="1"/>
</dbReference>
<evidence type="ECO:0000256" key="9">
    <source>
        <dbReference type="ARBA" id="ARBA00023180"/>
    </source>
</evidence>
<evidence type="ECO:0000313" key="16">
    <source>
        <dbReference type="Proteomes" id="UP000322000"/>
    </source>
</evidence>
<comment type="similarity">
    <text evidence="2">Belongs to the G-protein coupled receptor 2 family.</text>
</comment>
<dbReference type="PROSITE" id="PS50227">
    <property type="entry name" value="G_PROTEIN_RECEP_F2_3"/>
    <property type="match status" value="1"/>
</dbReference>
<comment type="subcellular location">
    <subcellularLocation>
        <location evidence="1">Cell membrane</location>
        <topology evidence="1">Multi-pass membrane protein</topology>
    </subcellularLocation>
</comment>
<reference evidence="17" key="1">
    <citation type="submission" date="2025-08" db="UniProtKB">
        <authorList>
            <consortium name="RefSeq"/>
        </authorList>
    </citation>
    <scope>IDENTIFICATION</scope>
</reference>
<dbReference type="InterPro" id="IPR002001">
    <property type="entry name" value="GPCR_2_diuretic_rcpt"/>
</dbReference>
<feature type="transmembrane region" description="Helical" evidence="13">
    <location>
        <begin position="166"/>
        <end position="188"/>
    </location>
</feature>
<evidence type="ECO:0000259" key="15">
    <source>
        <dbReference type="PROSITE" id="PS50261"/>
    </source>
</evidence>
<sequence>IAKEQTKAVQQKFLVERDYFVVKLEELTTFDTVDTDLDNVSAKVEECLARNEHVSLVESCPAYYDGLLCWDPTPWNTLAIQRCFSEFHGVQYDDTQNASRWCLDGVWRNYSNYANCTERIANVSPTDVTSLIYLAGYSLSLAALSLAVFVFLYFKDLRCLRNTIHTNLMSTYILSACSWVLNLALQNWSDEAQQDQTSCMILVICMHYFYLTNFFWMLVEGLYLYMLVVETFTAENIKLKVYTTIGWGAPAVFLIIWVISRCFVTIVTSTGPDGLSITGETKMCTWMHEHQVDWIHKAPALAGLALNLFFLIRIMWVLITKLRSANTLETEQYRKATKALLVLIPLLGITNLLVLCGPSDDSWFAHAFDYTRALMLSTQGFTVALFYCFMNTEVRHAIRYHVERWKTGRTIGGGRRRGASYSKDWSPRSRTESIRLYSHPSKRESAASETTTTTLLVPRTSLLPPHDGRHLHADYITSGSASGEQSPV</sequence>
<dbReference type="Pfam" id="PF00002">
    <property type="entry name" value="7tm_2"/>
    <property type="match status" value="1"/>
</dbReference>
<dbReference type="InterPro" id="IPR000832">
    <property type="entry name" value="GPCR_2_secretin-like"/>
</dbReference>
<keyword evidence="4 13" id="KW-0812">Transmembrane</keyword>
<evidence type="ECO:0000256" key="11">
    <source>
        <dbReference type="ARBA" id="ARBA00054836"/>
    </source>
</evidence>
<feature type="transmembrane region" description="Helical" evidence="13">
    <location>
        <begin position="241"/>
        <end position="259"/>
    </location>
</feature>
<dbReference type="KEGG" id="tnl:113504695"/>
<evidence type="ECO:0000256" key="6">
    <source>
        <dbReference type="ARBA" id="ARBA00023040"/>
    </source>
</evidence>
<dbReference type="InterPro" id="IPR017983">
    <property type="entry name" value="GPCR_2_secretin-like_CS"/>
</dbReference>
<dbReference type="SMART" id="SM00008">
    <property type="entry name" value="HormR"/>
    <property type="match status" value="1"/>
</dbReference>
<evidence type="ECO:0000256" key="1">
    <source>
        <dbReference type="ARBA" id="ARBA00004651"/>
    </source>
</evidence>
<evidence type="ECO:0000256" key="3">
    <source>
        <dbReference type="ARBA" id="ARBA00022475"/>
    </source>
</evidence>
<dbReference type="Gene3D" id="4.10.1240.10">
    <property type="entry name" value="GPCR, family 2, extracellular hormone receptor domain"/>
    <property type="match status" value="1"/>
</dbReference>
<dbReference type="SUPFAM" id="SSF111418">
    <property type="entry name" value="Hormone receptor domain"/>
    <property type="match status" value="1"/>
</dbReference>